<feature type="transmembrane region" description="Helical" evidence="8">
    <location>
        <begin position="109"/>
        <end position="126"/>
    </location>
</feature>
<proteinExistence type="inferred from homology"/>
<keyword evidence="6 8" id="KW-1133">Transmembrane helix</keyword>
<dbReference type="GO" id="GO:0005886">
    <property type="term" value="C:plasma membrane"/>
    <property type="evidence" value="ECO:0007669"/>
    <property type="project" value="UniProtKB-SubCell"/>
</dbReference>
<reference evidence="10 11" key="1">
    <citation type="submission" date="2016-10" db="EMBL/GenBank/DDBJ databases">
        <authorList>
            <person name="de Groot N.N."/>
        </authorList>
    </citation>
    <scope>NUCLEOTIDE SEQUENCE [LARGE SCALE GENOMIC DNA]</scope>
    <source>
        <strain evidence="10 11">DSM 1736</strain>
    </source>
</reference>
<dbReference type="InterPro" id="IPR000620">
    <property type="entry name" value="EamA_dom"/>
</dbReference>
<evidence type="ECO:0000259" key="9">
    <source>
        <dbReference type="Pfam" id="PF00892"/>
    </source>
</evidence>
<dbReference type="STRING" id="146817.SAMN04488502_104173"/>
<feature type="transmembrane region" description="Helical" evidence="8">
    <location>
        <begin position="213"/>
        <end position="234"/>
    </location>
</feature>
<keyword evidence="7 8" id="KW-0472">Membrane</keyword>
<dbReference type="InterPro" id="IPR050638">
    <property type="entry name" value="AA-Vitamin_Transporters"/>
</dbReference>
<dbReference type="SUPFAM" id="SSF103481">
    <property type="entry name" value="Multidrug resistance efflux transporter EmrE"/>
    <property type="match status" value="2"/>
</dbReference>
<dbReference type="InterPro" id="IPR037185">
    <property type="entry name" value="EmrE-like"/>
</dbReference>
<evidence type="ECO:0000256" key="5">
    <source>
        <dbReference type="ARBA" id="ARBA00022692"/>
    </source>
</evidence>
<evidence type="ECO:0000256" key="6">
    <source>
        <dbReference type="ARBA" id="ARBA00022989"/>
    </source>
</evidence>
<accession>A0A1G9T0C5</accession>
<dbReference type="Proteomes" id="UP000214880">
    <property type="component" value="Unassembled WGS sequence"/>
</dbReference>
<keyword evidence="11" id="KW-1185">Reference proteome</keyword>
<feature type="transmembrane region" description="Helical" evidence="8">
    <location>
        <begin position="184"/>
        <end position="201"/>
    </location>
</feature>
<evidence type="ECO:0000256" key="8">
    <source>
        <dbReference type="SAM" id="Phobius"/>
    </source>
</evidence>
<feature type="transmembrane region" description="Helical" evidence="8">
    <location>
        <begin position="133"/>
        <end position="150"/>
    </location>
</feature>
<feature type="transmembrane region" description="Helical" evidence="8">
    <location>
        <begin position="156"/>
        <end position="172"/>
    </location>
</feature>
<evidence type="ECO:0000256" key="4">
    <source>
        <dbReference type="ARBA" id="ARBA00022475"/>
    </source>
</evidence>
<sequence length="310" mass="34023">MEQTKKGANGLMMAAGAYILWGVLPIYWKLVSEVPPEQILAQRIVWSFVFMAVVLVILNTHKAFCTECRQVAASPEKFLGVAAGALLISINWFVYIWAVNNNRVIETSLGYYINPLFNVLIGILVLREKLSFWQLAAVALAAIGVLNMVVHFGSVPWVSLTLAISFALYGLCKKVARVSAITSITLETLLITPFALGYLVYLQAAGSLVGLPLSLTSVLLAGSGIVTAIPLLLFSRSANQLSLTVLGLIQYLSPTIGLMLGIFLYHESFTIVHFLSFTFIWLALMVFSLSKTSLFIQLEMRILKKRSIGS</sequence>
<dbReference type="InterPro" id="IPR004626">
    <property type="entry name" value="RarD"/>
</dbReference>
<evidence type="ECO:0000313" key="11">
    <source>
        <dbReference type="Proteomes" id="UP000214880"/>
    </source>
</evidence>
<comment type="subcellular location">
    <subcellularLocation>
        <location evidence="1">Cell membrane</location>
        <topology evidence="1">Multi-pass membrane protein</topology>
    </subcellularLocation>
</comment>
<protein>
    <submittedName>
        <fullName evidence="10">Chloramphenicol-sensitive protein RarD</fullName>
    </submittedName>
</protein>
<feature type="transmembrane region" description="Helical" evidence="8">
    <location>
        <begin position="7"/>
        <end position="28"/>
    </location>
</feature>
<comment type="similarity">
    <text evidence="2">Belongs to the EamA transporter family.</text>
</comment>
<gene>
    <name evidence="10" type="ORF">SAMN04488502_104173</name>
</gene>
<organism evidence="10 11">
    <name type="scientific">Dendrosporobacter quercicolus</name>
    <dbReference type="NCBI Taxonomy" id="146817"/>
    <lineage>
        <taxon>Bacteria</taxon>
        <taxon>Bacillati</taxon>
        <taxon>Bacillota</taxon>
        <taxon>Negativicutes</taxon>
        <taxon>Selenomonadales</taxon>
        <taxon>Sporomusaceae</taxon>
        <taxon>Dendrosporobacter</taxon>
    </lineage>
</organism>
<feature type="transmembrane region" description="Helical" evidence="8">
    <location>
        <begin position="241"/>
        <end position="265"/>
    </location>
</feature>
<feature type="transmembrane region" description="Helical" evidence="8">
    <location>
        <begin position="78"/>
        <end position="97"/>
    </location>
</feature>
<evidence type="ECO:0000256" key="3">
    <source>
        <dbReference type="ARBA" id="ARBA00022448"/>
    </source>
</evidence>
<keyword evidence="3" id="KW-0813">Transport</keyword>
<feature type="domain" description="EamA" evidence="9">
    <location>
        <begin position="10"/>
        <end position="147"/>
    </location>
</feature>
<dbReference type="PANTHER" id="PTHR32322">
    <property type="entry name" value="INNER MEMBRANE TRANSPORTER"/>
    <property type="match status" value="1"/>
</dbReference>
<feature type="transmembrane region" description="Helical" evidence="8">
    <location>
        <begin position="271"/>
        <end position="296"/>
    </location>
</feature>
<evidence type="ECO:0000256" key="2">
    <source>
        <dbReference type="ARBA" id="ARBA00007362"/>
    </source>
</evidence>
<feature type="transmembrane region" description="Helical" evidence="8">
    <location>
        <begin position="40"/>
        <end position="58"/>
    </location>
</feature>
<evidence type="ECO:0000313" key="10">
    <source>
        <dbReference type="EMBL" id="SDM41077.1"/>
    </source>
</evidence>
<name>A0A1G9T0C5_9FIRM</name>
<dbReference type="PANTHER" id="PTHR32322:SF2">
    <property type="entry name" value="EAMA DOMAIN-CONTAINING PROTEIN"/>
    <property type="match status" value="1"/>
</dbReference>
<evidence type="ECO:0000256" key="7">
    <source>
        <dbReference type="ARBA" id="ARBA00023136"/>
    </source>
</evidence>
<evidence type="ECO:0000256" key="1">
    <source>
        <dbReference type="ARBA" id="ARBA00004651"/>
    </source>
</evidence>
<keyword evidence="5 8" id="KW-0812">Transmembrane</keyword>
<dbReference type="AlphaFoldDB" id="A0A1G9T0C5"/>
<dbReference type="EMBL" id="FNHB01000004">
    <property type="protein sequence ID" value="SDM41077.1"/>
    <property type="molecule type" value="Genomic_DNA"/>
</dbReference>
<keyword evidence="4" id="KW-1003">Cell membrane</keyword>
<dbReference type="NCBIfam" id="TIGR00688">
    <property type="entry name" value="rarD"/>
    <property type="match status" value="1"/>
</dbReference>
<dbReference type="RefSeq" id="WP_092072381.1">
    <property type="nucleotide sequence ID" value="NZ_FNHB01000004.1"/>
</dbReference>
<dbReference type="Pfam" id="PF00892">
    <property type="entry name" value="EamA"/>
    <property type="match status" value="1"/>
</dbReference>